<reference evidence="2 3" key="1">
    <citation type="submission" date="2014-07" db="EMBL/GenBank/DDBJ databases">
        <title>Comparative genomic insights into amoeba endosymbionts belonging to the families of Holosporaceae and Candidatus Midichloriaceae within Rickettsiales.</title>
        <authorList>
            <person name="Wang Z."/>
            <person name="Wu M."/>
        </authorList>
    </citation>
    <scope>NUCLEOTIDE SEQUENCE [LARGE SCALE GENOMIC DNA]</scope>
    <source>
        <strain evidence="2">PRA3</strain>
    </source>
</reference>
<dbReference type="AlphaFoldDB" id="A0A077AT33"/>
<dbReference type="RefSeq" id="WP_038464720.1">
    <property type="nucleotide sequence ID" value="NZ_CP008941.1"/>
</dbReference>
<sequence>MTKNEIFNQISDYLEEYFEIPRTSITLEAKLFEELDLDSIDAVDLIVKLQELAKKKISPTEFKQVRIVGDVVNKVHDLVHQE</sequence>
<dbReference type="Gene3D" id="1.10.1200.10">
    <property type="entry name" value="ACP-like"/>
    <property type="match status" value="1"/>
</dbReference>
<evidence type="ECO:0000313" key="3">
    <source>
        <dbReference type="Proteomes" id="UP000028926"/>
    </source>
</evidence>
<dbReference type="Proteomes" id="UP000028926">
    <property type="component" value="Chromosome"/>
</dbReference>
<dbReference type="KEGG" id="paca:ID47_05910"/>
<evidence type="ECO:0000259" key="1">
    <source>
        <dbReference type="PROSITE" id="PS50075"/>
    </source>
</evidence>
<dbReference type="NCBIfam" id="NF003757">
    <property type="entry name" value="PRK05350.1"/>
    <property type="match status" value="1"/>
</dbReference>
<dbReference type="HOGENOM" id="CLU_108696_5_4_5"/>
<proteinExistence type="predicted"/>
<dbReference type="OrthoDB" id="3392378at2"/>
<keyword evidence="3" id="KW-1185">Reference proteome</keyword>
<dbReference type="PROSITE" id="PS50075">
    <property type="entry name" value="CARRIER"/>
    <property type="match status" value="1"/>
</dbReference>
<accession>A0A077AT33</accession>
<organism evidence="2 3">
    <name type="scientific">Candidatus Odyssella acanthamoebae</name>
    <dbReference type="NCBI Taxonomy" id="91604"/>
    <lineage>
        <taxon>Bacteria</taxon>
        <taxon>Pseudomonadati</taxon>
        <taxon>Pseudomonadota</taxon>
        <taxon>Alphaproteobacteria</taxon>
        <taxon>Holosporales</taxon>
        <taxon>Candidatus Paracaedibacteraceae</taxon>
        <taxon>Candidatus Odyssella</taxon>
    </lineage>
</organism>
<feature type="domain" description="Carrier" evidence="1">
    <location>
        <begin position="4"/>
        <end position="79"/>
    </location>
</feature>
<protein>
    <submittedName>
        <fullName evidence="2">Acyl carrier protein</fullName>
    </submittedName>
</protein>
<dbReference type="SUPFAM" id="SSF47336">
    <property type="entry name" value="ACP-like"/>
    <property type="match status" value="1"/>
</dbReference>
<dbReference type="EMBL" id="CP008941">
    <property type="protein sequence ID" value="AIK96367.1"/>
    <property type="molecule type" value="Genomic_DNA"/>
</dbReference>
<gene>
    <name evidence="2" type="ORF">ID47_05910</name>
</gene>
<dbReference type="Pfam" id="PF00550">
    <property type="entry name" value="PP-binding"/>
    <property type="match status" value="1"/>
</dbReference>
<dbReference type="eggNOG" id="COG0236">
    <property type="taxonomic scope" value="Bacteria"/>
</dbReference>
<evidence type="ECO:0000313" key="2">
    <source>
        <dbReference type="EMBL" id="AIK96367.1"/>
    </source>
</evidence>
<dbReference type="InterPro" id="IPR009081">
    <property type="entry name" value="PP-bd_ACP"/>
</dbReference>
<dbReference type="InterPro" id="IPR036736">
    <property type="entry name" value="ACP-like_sf"/>
</dbReference>
<dbReference type="STRING" id="91604.ID47_05910"/>
<name>A0A077AT33_9PROT</name>